<sequence>MKLVSHLPKPGFWMYLGPVLNVLLLLLLFFLLGSNFVIQSGVAVKLPESASRLNGFERAQVVTLPSGNDSSMYFNGRPVTYEELGRQLELKKTEGRRLIIHADGGTPLGGRFQQVSNLALRMGYEVAFATQPAR</sequence>
<evidence type="ECO:0000313" key="10">
    <source>
        <dbReference type="Proteomes" id="UP000253426"/>
    </source>
</evidence>
<protein>
    <submittedName>
        <fullName evidence="9">Biopolymer transport protein ExbD</fullName>
    </submittedName>
</protein>
<dbReference type="GO" id="GO:0005886">
    <property type="term" value="C:plasma membrane"/>
    <property type="evidence" value="ECO:0007669"/>
    <property type="project" value="UniProtKB-SubCell"/>
</dbReference>
<evidence type="ECO:0000256" key="7">
    <source>
        <dbReference type="RuleBase" id="RU003879"/>
    </source>
</evidence>
<gene>
    <name evidence="9" type="ORF">DES53_11048</name>
</gene>
<feature type="transmembrane region" description="Helical" evidence="8">
    <location>
        <begin position="12"/>
        <end position="32"/>
    </location>
</feature>
<keyword evidence="5 8" id="KW-1133">Transmembrane helix</keyword>
<comment type="subcellular location">
    <subcellularLocation>
        <location evidence="1">Cell membrane</location>
        <topology evidence="1">Single-pass membrane protein</topology>
    </subcellularLocation>
    <subcellularLocation>
        <location evidence="7">Cell membrane</location>
        <topology evidence="7">Single-pass type II membrane protein</topology>
    </subcellularLocation>
</comment>
<evidence type="ECO:0000256" key="6">
    <source>
        <dbReference type="ARBA" id="ARBA00023136"/>
    </source>
</evidence>
<dbReference type="AlphaFoldDB" id="A0A366H9Z0"/>
<evidence type="ECO:0000256" key="3">
    <source>
        <dbReference type="ARBA" id="ARBA00022475"/>
    </source>
</evidence>
<dbReference type="RefSeq" id="WP_113960796.1">
    <property type="nucleotide sequence ID" value="NZ_QNRR01000010.1"/>
</dbReference>
<dbReference type="Pfam" id="PF02472">
    <property type="entry name" value="ExbD"/>
    <property type="match status" value="1"/>
</dbReference>
<reference evidence="9 10" key="1">
    <citation type="submission" date="2018-06" db="EMBL/GenBank/DDBJ databases">
        <title>Genomic Encyclopedia of Type Strains, Phase IV (KMG-IV): sequencing the most valuable type-strain genomes for metagenomic binning, comparative biology and taxonomic classification.</title>
        <authorList>
            <person name="Goeker M."/>
        </authorList>
    </citation>
    <scope>NUCLEOTIDE SEQUENCE [LARGE SCALE GENOMIC DNA]</scope>
    <source>
        <strain evidence="9 10">DSM 25532</strain>
    </source>
</reference>
<dbReference type="OrthoDB" id="193769at2"/>
<evidence type="ECO:0000256" key="4">
    <source>
        <dbReference type="ARBA" id="ARBA00022692"/>
    </source>
</evidence>
<proteinExistence type="inferred from homology"/>
<evidence type="ECO:0000313" key="9">
    <source>
        <dbReference type="EMBL" id="RBP39025.1"/>
    </source>
</evidence>
<evidence type="ECO:0000256" key="1">
    <source>
        <dbReference type="ARBA" id="ARBA00004162"/>
    </source>
</evidence>
<keyword evidence="7" id="KW-0653">Protein transport</keyword>
<keyword evidence="7" id="KW-0813">Transport</keyword>
<comment type="caution">
    <text evidence="9">The sequence shown here is derived from an EMBL/GenBank/DDBJ whole genome shotgun (WGS) entry which is preliminary data.</text>
</comment>
<name>A0A366H9Z0_9BACT</name>
<evidence type="ECO:0000256" key="8">
    <source>
        <dbReference type="SAM" id="Phobius"/>
    </source>
</evidence>
<dbReference type="Proteomes" id="UP000253426">
    <property type="component" value="Unassembled WGS sequence"/>
</dbReference>
<evidence type="ECO:0000256" key="2">
    <source>
        <dbReference type="ARBA" id="ARBA00005811"/>
    </source>
</evidence>
<dbReference type="PANTHER" id="PTHR30558:SF3">
    <property type="entry name" value="BIOPOLYMER TRANSPORT PROTEIN EXBD-RELATED"/>
    <property type="match status" value="1"/>
</dbReference>
<keyword evidence="6 8" id="KW-0472">Membrane</keyword>
<keyword evidence="4 7" id="KW-0812">Transmembrane</keyword>
<keyword evidence="10" id="KW-1185">Reference proteome</keyword>
<dbReference type="GO" id="GO:0022857">
    <property type="term" value="F:transmembrane transporter activity"/>
    <property type="evidence" value="ECO:0007669"/>
    <property type="project" value="InterPro"/>
</dbReference>
<dbReference type="PANTHER" id="PTHR30558">
    <property type="entry name" value="EXBD MEMBRANE COMPONENT OF PMF-DRIVEN MACROMOLECULE IMPORT SYSTEM"/>
    <property type="match status" value="1"/>
</dbReference>
<accession>A0A366H9Z0</accession>
<organism evidence="9 10">
    <name type="scientific">Roseimicrobium gellanilyticum</name>
    <dbReference type="NCBI Taxonomy" id="748857"/>
    <lineage>
        <taxon>Bacteria</taxon>
        <taxon>Pseudomonadati</taxon>
        <taxon>Verrucomicrobiota</taxon>
        <taxon>Verrucomicrobiia</taxon>
        <taxon>Verrucomicrobiales</taxon>
        <taxon>Verrucomicrobiaceae</taxon>
        <taxon>Roseimicrobium</taxon>
    </lineage>
</organism>
<dbReference type="GO" id="GO:0015031">
    <property type="term" value="P:protein transport"/>
    <property type="evidence" value="ECO:0007669"/>
    <property type="project" value="UniProtKB-KW"/>
</dbReference>
<evidence type="ECO:0000256" key="5">
    <source>
        <dbReference type="ARBA" id="ARBA00022989"/>
    </source>
</evidence>
<comment type="similarity">
    <text evidence="2 7">Belongs to the ExbD/TolR family.</text>
</comment>
<dbReference type="InterPro" id="IPR003400">
    <property type="entry name" value="ExbD"/>
</dbReference>
<keyword evidence="3" id="KW-1003">Cell membrane</keyword>
<dbReference type="EMBL" id="QNRR01000010">
    <property type="protein sequence ID" value="RBP39025.1"/>
    <property type="molecule type" value="Genomic_DNA"/>
</dbReference>